<evidence type="ECO:0000313" key="4">
    <source>
        <dbReference type="EMBL" id="GAL57708.1"/>
    </source>
</evidence>
<dbReference type="RefSeq" id="WP_042390249.1">
    <property type="nucleotide sequence ID" value="NZ_BBMZ01000008.1"/>
</dbReference>
<sequence length="389" mass="44525">MNKPIKRLEIIKNAIELEDEIIIHSQLGWLQSNAQDPELAFIVAALEQKNYSAALQAIAAWLQSQRAVTQWHDPQVAASKLELKALEEQMRELIDKRNARIQILDDFNDSYMKRLGPMMAQILRLRQALAEATLRRQQAEARRREADYLRCQQYMAQAVEALASLTQRWRSLPASSSQAADTRRRVQQQNALIASLLAEAQELEKGLIREEEPARQARDEARQEYEEYQEQQHDAQARFSFEQKLSQDERQELKKLWRQASKLCHPDLVDDDLKDEANAMMVQLNQARQRGDVAAVRSLFARLQKGLGPLMASDRLNDLTRLRARIAEVKAHIAGLLAELSKLEGESAWQLVSSLKDQEGYFVQQEKALAEVCTSLERQVSEAQYDAVA</sequence>
<proteinExistence type="predicted"/>
<dbReference type="OrthoDB" id="6594059at2"/>
<dbReference type="SUPFAM" id="SSF46565">
    <property type="entry name" value="Chaperone J-domain"/>
    <property type="match status" value="1"/>
</dbReference>
<keyword evidence="2" id="KW-0175">Coiled coil</keyword>
<evidence type="ECO:0000256" key="2">
    <source>
        <dbReference type="SAM" id="Coils"/>
    </source>
</evidence>
<feature type="region of interest" description="Disordered" evidence="3">
    <location>
        <begin position="209"/>
        <end position="233"/>
    </location>
</feature>
<feature type="coiled-coil region" evidence="2">
    <location>
        <begin position="319"/>
        <end position="346"/>
    </location>
</feature>
<evidence type="ECO:0008006" key="6">
    <source>
        <dbReference type="Google" id="ProtNLM"/>
    </source>
</evidence>
<name>A0A090V0S0_PSEVU</name>
<evidence type="ECO:0000313" key="5">
    <source>
        <dbReference type="Proteomes" id="UP000029462"/>
    </source>
</evidence>
<dbReference type="STRING" id="1115515.EV102420_08_01710"/>
<dbReference type="Proteomes" id="UP000029462">
    <property type="component" value="Unassembled WGS sequence"/>
</dbReference>
<keyword evidence="1" id="KW-0143">Chaperone</keyword>
<keyword evidence="5" id="KW-1185">Reference proteome</keyword>
<accession>A0A090V0S0</accession>
<gene>
    <name evidence="4" type="ORF">EV102420_08_01710</name>
</gene>
<protein>
    <recommendedName>
        <fullName evidence="6">DNA repair protein</fullName>
    </recommendedName>
</protein>
<dbReference type="eggNOG" id="COG1502">
    <property type="taxonomic scope" value="Bacteria"/>
</dbReference>
<organism evidence="4 5">
    <name type="scientific">Pseudescherichia vulneris NBRC 102420</name>
    <dbReference type="NCBI Taxonomy" id="1115515"/>
    <lineage>
        <taxon>Bacteria</taxon>
        <taxon>Pseudomonadati</taxon>
        <taxon>Pseudomonadota</taxon>
        <taxon>Gammaproteobacteria</taxon>
        <taxon>Enterobacterales</taxon>
        <taxon>Enterobacteriaceae</taxon>
        <taxon>Pseudescherichia</taxon>
    </lineage>
</organism>
<reference evidence="4 5" key="1">
    <citation type="submission" date="2014-09" db="EMBL/GenBank/DDBJ databases">
        <title>Whole genome shotgun sequence of Escherichia vulneris NBRC 102420.</title>
        <authorList>
            <person name="Yoshida Y."/>
            <person name="Hosoyama A."/>
            <person name="Tsuchikane K."/>
            <person name="Ohji S."/>
            <person name="Ichikawa N."/>
            <person name="Kimura A."/>
            <person name="Yamazoe A."/>
            <person name="Ezaki T."/>
            <person name="Fujita N."/>
        </authorList>
    </citation>
    <scope>NUCLEOTIDE SEQUENCE [LARGE SCALE GENOMIC DNA]</scope>
    <source>
        <strain evidence="4 5">NBRC 102420</strain>
    </source>
</reference>
<dbReference type="EMBL" id="BBMZ01000008">
    <property type="protein sequence ID" value="GAL57708.1"/>
    <property type="molecule type" value="Genomic_DNA"/>
</dbReference>
<evidence type="ECO:0000256" key="1">
    <source>
        <dbReference type="ARBA" id="ARBA00023186"/>
    </source>
</evidence>
<evidence type="ECO:0000256" key="3">
    <source>
        <dbReference type="SAM" id="MobiDB-lite"/>
    </source>
</evidence>
<comment type="caution">
    <text evidence="4">The sequence shown here is derived from an EMBL/GenBank/DDBJ whole genome shotgun (WGS) entry which is preliminary data.</text>
</comment>
<dbReference type="InterPro" id="IPR036869">
    <property type="entry name" value="J_dom_sf"/>
</dbReference>
<dbReference type="AlphaFoldDB" id="A0A090V0S0"/>